<dbReference type="Proteomes" id="UP000005237">
    <property type="component" value="Unassembled WGS sequence"/>
</dbReference>
<dbReference type="AlphaFoldDB" id="A0A8R1DZM4"/>
<sequence length="219" mass="24553">MVSMRSVGYGVQSAIGKKTFSQSGLVPLWESFTSAPDGMEEIAKSGASKLLVLDLSSEVQDKQYLQYLTKNVVYAVRAPPLSCSASACLAANATGMGAYARHLFDIIMIYGMSLTKLNSTDPIVYRDLEKLIPHYVTTFEGMTGLFGNIQEVLIWNFVQFDKLAMAESDQIGLARELHCVFIDYHFERLHHQETRLQQKLGGISADNHYDIRVQDVRKY</sequence>
<reference evidence="1" key="2">
    <citation type="submission" date="2022-06" db="UniProtKB">
        <authorList>
            <consortium name="EnsemblMetazoa"/>
        </authorList>
    </citation>
    <scope>IDENTIFICATION</scope>
    <source>
        <strain evidence="1">DF5081</strain>
    </source>
</reference>
<evidence type="ECO:0000313" key="1">
    <source>
        <dbReference type="EnsemblMetazoa" id="CJA17346c.1"/>
    </source>
</evidence>
<organism evidence="1 2">
    <name type="scientific">Caenorhabditis japonica</name>
    <dbReference type="NCBI Taxonomy" id="281687"/>
    <lineage>
        <taxon>Eukaryota</taxon>
        <taxon>Metazoa</taxon>
        <taxon>Ecdysozoa</taxon>
        <taxon>Nematoda</taxon>
        <taxon>Chromadorea</taxon>
        <taxon>Rhabditida</taxon>
        <taxon>Rhabditina</taxon>
        <taxon>Rhabditomorpha</taxon>
        <taxon>Rhabditoidea</taxon>
        <taxon>Rhabditidae</taxon>
        <taxon>Peloderinae</taxon>
        <taxon>Caenorhabditis</taxon>
    </lineage>
</organism>
<protein>
    <submittedName>
        <fullName evidence="1">ANF_receptor domain-containing protein</fullName>
    </submittedName>
</protein>
<keyword evidence="2" id="KW-1185">Reference proteome</keyword>
<evidence type="ECO:0000313" key="2">
    <source>
        <dbReference type="Proteomes" id="UP000005237"/>
    </source>
</evidence>
<dbReference type="EnsemblMetazoa" id="CJA17346c.1">
    <property type="protein sequence ID" value="CJA17346c.1"/>
    <property type="gene ID" value="WBGene00136549"/>
</dbReference>
<proteinExistence type="predicted"/>
<dbReference type="InterPro" id="IPR028082">
    <property type="entry name" value="Peripla_BP_I"/>
</dbReference>
<dbReference type="SUPFAM" id="SSF53822">
    <property type="entry name" value="Periplasmic binding protein-like I"/>
    <property type="match status" value="1"/>
</dbReference>
<name>A0A8R1DZM4_CAEJA</name>
<reference evidence="2" key="1">
    <citation type="submission" date="2010-08" db="EMBL/GenBank/DDBJ databases">
        <authorList>
            <consortium name="Caenorhabditis japonica Sequencing Consortium"/>
            <person name="Wilson R.K."/>
        </authorList>
    </citation>
    <scope>NUCLEOTIDE SEQUENCE [LARGE SCALE GENOMIC DNA]</scope>
    <source>
        <strain evidence="2">DF5081</strain>
    </source>
</reference>
<accession>A0A8R1DZM4</accession>